<dbReference type="InterPro" id="IPR029058">
    <property type="entry name" value="AB_hydrolase_fold"/>
</dbReference>
<dbReference type="SUPFAM" id="SSF53474">
    <property type="entry name" value="alpha/beta-Hydrolases"/>
    <property type="match status" value="1"/>
</dbReference>
<feature type="signal peptide" evidence="3">
    <location>
        <begin position="1"/>
        <end position="31"/>
    </location>
</feature>
<proteinExistence type="inferred from homology"/>
<dbReference type="PANTHER" id="PTHR40841:SF2">
    <property type="entry name" value="SIDEROPHORE-DEGRADING ESTERASE (EUROFUNG)"/>
    <property type="match status" value="1"/>
</dbReference>
<dbReference type="GO" id="GO:0016788">
    <property type="term" value="F:hydrolase activity, acting on ester bonds"/>
    <property type="evidence" value="ECO:0007669"/>
    <property type="project" value="TreeGrafter"/>
</dbReference>
<dbReference type="Gene3D" id="3.40.50.1820">
    <property type="entry name" value="alpha/beta hydrolase"/>
    <property type="match status" value="1"/>
</dbReference>
<sequence length="397" mass="44240">MTKMSFDWGKCSRALMILTVALLGWAGAARAAEALPNVEVREMVGKENGRRYQIYTALPTKPQPEEGYAAVYVLDANIMFATMVDTVRASERRPTGRGTVVIGIGYPEELKANTERQIDLTPSVSTTPKPGTGGAEAFLRFIENELKPDVAARFKIDNTRETLFGHSYGGLFTLYALINSPGLVDNFVAASPSIWFESRMMQKDNVRGRLEPKLQTQQVTPRVLITVGEYEQAADPDFPSVHGQGSNADILKERQQVDNAREFADYLSKLKGIEAKFVMFPGEDHGTVIPAAISRGVRFALAPTVQAPELAAKVVSMGKPPGGIKVPTAEEYLQLTAEQRYKLRMRIRKLPEQKRMAWNQQFQYSLNSGLTYLQHRKLHEERQAMDERHGTKPPPEG</sequence>
<keyword evidence="5" id="KW-1185">Reference proteome</keyword>
<evidence type="ECO:0008006" key="6">
    <source>
        <dbReference type="Google" id="ProtNLM"/>
    </source>
</evidence>
<evidence type="ECO:0000256" key="2">
    <source>
        <dbReference type="ARBA" id="ARBA00022801"/>
    </source>
</evidence>
<dbReference type="AlphaFoldDB" id="A0A829YFS4"/>
<evidence type="ECO:0000313" key="4">
    <source>
        <dbReference type="EMBL" id="GFE81773.1"/>
    </source>
</evidence>
<gene>
    <name evidence="4" type="ORF">GCM10011487_37730</name>
</gene>
<dbReference type="InterPro" id="IPR052558">
    <property type="entry name" value="Siderophore_Hydrolase_D"/>
</dbReference>
<keyword evidence="2" id="KW-0378">Hydrolase</keyword>
<dbReference type="Proteomes" id="UP000445000">
    <property type="component" value="Unassembled WGS sequence"/>
</dbReference>
<organism evidence="4 5">
    <name type="scientific">Steroidobacter agaridevorans</name>
    <dbReference type="NCBI Taxonomy" id="2695856"/>
    <lineage>
        <taxon>Bacteria</taxon>
        <taxon>Pseudomonadati</taxon>
        <taxon>Pseudomonadota</taxon>
        <taxon>Gammaproteobacteria</taxon>
        <taxon>Steroidobacterales</taxon>
        <taxon>Steroidobacteraceae</taxon>
        <taxon>Steroidobacter</taxon>
    </lineage>
</organism>
<comment type="caution">
    <text evidence="4">The sequence shown here is derived from an EMBL/GenBank/DDBJ whole genome shotgun (WGS) entry which is preliminary data.</text>
</comment>
<reference evidence="5" key="1">
    <citation type="submission" date="2020-01" db="EMBL/GenBank/DDBJ databases">
        <title>'Steroidobacter agaridevorans' sp. nov., agar-degrading bacteria isolated from rhizosphere soils.</title>
        <authorList>
            <person name="Ikenaga M."/>
            <person name="Kataoka M."/>
            <person name="Murouchi A."/>
            <person name="Katsuragi S."/>
            <person name="Sakai M."/>
        </authorList>
    </citation>
    <scope>NUCLEOTIDE SEQUENCE [LARGE SCALE GENOMIC DNA]</scope>
    <source>
        <strain evidence="5">YU21-B</strain>
    </source>
</reference>
<comment type="similarity">
    <text evidence="1">Belongs to the esterase D family.</text>
</comment>
<dbReference type="InterPro" id="IPR000801">
    <property type="entry name" value="Esterase-like"/>
</dbReference>
<dbReference type="PANTHER" id="PTHR40841">
    <property type="entry name" value="SIDEROPHORE TRIACETYLFUSARININE C ESTERASE"/>
    <property type="match status" value="1"/>
</dbReference>
<evidence type="ECO:0000256" key="3">
    <source>
        <dbReference type="SAM" id="SignalP"/>
    </source>
</evidence>
<keyword evidence="3" id="KW-0732">Signal</keyword>
<dbReference type="RefSeq" id="WP_161813385.1">
    <property type="nucleotide sequence ID" value="NZ_BLJN01000003.1"/>
</dbReference>
<accession>A0A829YFS4</accession>
<protein>
    <recommendedName>
        <fullName evidence="6">Esterase</fullName>
    </recommendedName>
</protein>
<name>A0A829YFS4_9GAMM</name>
<dbReference type="EMBL" id="BLJN01000003">
    <property type="protein sequence ID" value="GFE81773.1"/>
    <property type="molecule type" value="Genomic_DNA"/>
</dbReference>
<dbReference type="Pfam" id="PF00756">
    <property type="entry name" value="Esterase"/>
    <property type="match status" value="1"/>
</dbReference>
<feature type="chain" id="PRO_5032548055" description="Esterase" evidence="3">
    <location>
        <begin position="32"/>
        <end position="397"/>
    </location>
</feature>
<evidence type="ECO:0000256" key="1">
    <source>
        <dbReference type="ARBA" id="ARBA00005622"/>
    </source>
</evidence>
<evidence type="ECO:0000313" key="5">
    <source>
        <dbReference type="Proteomes" id="UP000445000"/>
    </source>
</evidence>